<dbReference type="EMBL" id="JADJEV010000002">
    <property type="protein sequence ID" value="MBK6972114.1"/>
    <property type="molecule type" value="Genomic_DNA"/>
</dbReference>
<dbReference type="Gene3D" id="1.25.40.10">
    <property type="entry name" value="Tetratricopeptide repeat domain"/>
    <property type="match status" value="3"/>
</dbReference>
<evidence type="ECO:0000256" key="5">
    <source>
        <dbReference type="ARBA" id="ARBA00022737"/>
    </source>
</evidence>
<accession>A0A9D7HKN0</accession>
<dbReference type="SMART" id="SM00028">
    <property type="entry name" value="TPR"/>
    <property type="match status" value="5"/>
</dbReference>
<keyword evidence="5" id="KW-0677">Repeat</keyword>
<dbReference type="InterPro" id="IPR035897">
    <property type="entry name" value="Toll_tir_struct_dom_sf"/>
</dbReference>
<evidence type="ECO:0000259" key="11">
    <source>
        <dbReference type="PROSITE" id="PS50104"/>
    </source>
</evidence>
<dbReference type="Pfam" id="PF13374">
    <property type="entry name" value="TPR_10"/>
    <property type="match status" value="1"/>
</dbReference>
<dbReference type="AlphaFoldDB" id="A0A9D7HKN0"/>
<keyword evidence="8" id="KW-0505">Motor protein</keyword>
<dbReference type="SUPFAM" id="SSF52540">
    <property type="entry name" value="P-loop containing nucleoside triphosphate hydrolases"/>
    <property type="match status" value="1"/>
</dbReference>
<dbReference type="InterPro" id="IPR002151">
    <property type="entry name" value="Kinesin_light"/>
</dbReference>
<reference evidence="12" key="1">
    <citation type="submission" date="2020-10" db="EMBL/GenBank/DDBJ databases">
        <title>Connecting structure to function with the recovery of over 1000 high-quality activated sludge metagenome-assembled genomes encoding full-length rRNA genes using long-read sequencing.</title>
        <authorList>
            <person name="Singleton C.M."/>
            <person name="Petriglieri F."/>
            <person name="Kristensen J.M."/>
            <person name="Kirkegaard R.H."/>
            <person name="Michaelsen T.Y."/>
            <person name="Andersen M.H."/>
            <person name="Karst S.M."/>
            <person name="Dueholm M.S."/>
            <person name="Nielsen P.H."/>
            <person name="Albertsen M."/>
        </authorList>
    </citation>
    <scope>NUCLEOTIDE SEQUENCE</scope>
    <source>
        <strain evidence="12">Bjer_18-Q3-R1-45_BAT3C.347</strain>
    </source>
</reference>
<dbReference type="Proteomes" id="UP000807785">
    <property type="component" value="Unassembled WGS sequence"/>
</dbReference>
<dbReference type="InterPro" id="IPR019734">
    <property type="entry name" value="TPR_rpt"/>
</dbReference>
<dbReference type="Pfam" id="PF13676">
    <property type="entry name" value="TIR_2"/>
    <property type="match status" value="1"/>
</dbReference>
<evidence type="ECO:0000256" key="8">
    <source>
        <dbReference type="ARBA" id="ARBA00023175"/>
    </source>
</evidence>
<evidence type="ECO:0000256" key="7">
    <source>
        <dbReference type="ARBA" id="ARBA00023054"/>
    </source>
</evidence>
<dbReference type="PROSITE" id="PS50005">
    <property type="entry name" value="TPR"/>
    <property type="match status" value="1"/>
</dbReference>
<name>A0A9D7HKN0_9PROT</name>
<dbReference type="Gene3D" id="3.40.50.300">
    <property type="entry name" value="P-loop containing nucleotide triphosphate hydrolases"/>
    <property type="match status" value="1"/>
</dbReference>
<evidence type="ECO:0000313" key="13">
    <source>
        <dbReference type="Proteomes" id="UP000807785"/>
    </source>
</evidence>
<dbReference type="GO" id="GO:0005874">
    <property type="term" value="C:microtubule"/>
    <property type="evidence" value="ECO:0007669"/>
    <property type="project" value="UniProtKB-KW"/>
</dbReference>
<evidence type="ECO:0000256" key="2">
    <source>
        <dbReference type="ARBA" id="ARBA00009622"/>
    </source>
</evidence>
<sequence length="917" mass="98121">MRDQVFISYSHRDAAWLDRLQVYLAPFERHGQVRRWDDTLIAPGERWAREIGEALARAKVAVLLVSAQFLASDFIARVELPRLLGAAEDQGVTILPLVLDWCNFERMPELAQFQSVNPPSRPLETLDDVDCKAMLARLAAAVADALQGAGDEAPSQAAGERGRFVGLPARNPLFTGRRELLEVLGAALADGGRAGLCGLAGIGKTETAIEFAHRQRNCYAWVFWSRAESVQPLLRGFCAVAAALGLPEAKGSDQLVAAQAARRALASRNDWLLLLDSADDLAAVREWLPDGDNGSVIITSRSAALGGLAQPFELEPLDDESAARFLLRRARLAAADGTADTALMNSAIEIAHLAGGLPLALEQAGSYIEETGCSLDEYSALWCKHRSDLLAERGEAGLRGGVTLIDAWGLSLGELQRANPNAVDLVRLLAFFHCDALPDTCLQAGAAFAGPDLGPVLADGLARNGAFRDAQRFAFVRRDVKTGTRAMHRLMQAVLRDTLPEQERELWCMRALEVLNAAMPEPRFADWAQCDKLAAHALAVLDHALEQTIETGAGARVACEMAAYLGQRGRYSEALPLAERALAARSKSTFVAPRDLARAFTVCGQIDLGAGRLAEARSRLEAAASALRPSGASVELARVIDMLATVDTTAGDLPAGQARLDDAAAMIAVAGAAESVEAAQIANDLGAVHFKCGNYDQARVAFERAAQLRQALLPGYHPSVAQSLNNLAAVCARLGQHDEARARYGQALALRQAAFGPQHPDVAETLLNLALLDLACDCVDQARSEAERAVAILEACYGADNAAVAKARACLGDVALKQGALDEAQQLYQRSREVRTRLLGPRHAETARAIVGLADVALARGDHAAAVSLLDEALEVLRERLGATHPDVQACEDELQRARQAAAAPVETQFLPRVGIR</sequence>
<dbReference type="Pfam" id="PF13424">
    <property type="entry name" value="TPR_12"/>
    <property type="match status" value="2"/>
</dbReference>
<keyword evidence="4" id="KW-0493">Microtubule</keyword>
<dbReference type="PANTHER" id="PTHR45783">
    <property type="entry name" value="KINESIN LIGHT CHAIN"/>
    <property type="match status" value="1"/>
</dbReference>
<evidence type="ECO:0000256" key="9">
    <source>
        <dbReference type="ARBA" id="ARBA00023212"/>
    </source>
</evidence>
<evidence type="ECO:0000256" key="3">
    <source>
        <dbReference type="ARBA" id="ARBA00022490"/>
    </source>
</evidence>
<dbReference type="PANTHER" id="PTHR45783:SF3">
    <property type="entry name" value="KINESIN LIGHT CHAIN"/>
    <property type="match status" value="1"/>
</dbReference>
<organism evidence="12 13">
    <name type="scientific">Candidatus Methylophosphatis roskildensis</name>
    <dbReference type="NCBI Taxonomy" id="2899263"/>
    <lineage>
        <taxon>Bacteria</taxon>
        <taxon>Pseudomonadati</taxon>
        <taxon>Pseudomonadota</taxon>
        <taxon>Betaproteobacteria</taxon>
        <taxon>Nitrosomonadales</taxon>
        <taxon>Sterolibacteriaceae</taxon>
        <taxon>Candidatus Methylophosphatis</taxon>
    </lineage>
</organism>
<keyword evidence="7" id="KW-0175">Coiled coil</keyword>
<feature type="domain" description="TIR" evidence="11">
    <location>
        <begin position="1"/>
        <end position="146"/>
    </location>
</feature>
<dbReference type="InterPro" id="IPR027417">
    <property type="entry name" value="P-loop_NTPase"/>
</dbReference>
<evidence type="ECO:0000313" key="12">
    <source>
        <dbReference type="EMBL" id="MBK6972114.1"/>
    </source>
</evidence>
<keyword evidence="3" id="KW-0963">Cytoplasm</keyword>
<keyword evidence="12" id="KW-0675">Receptor</keyword>
<dbReference type="GO" id="GO:0005871">
    <property type="term" value="C:kinesin complex"/>
    <property type="evidence" value="ECO:0007669"/>
    <property type="project" value="InterPro"/>
</dbReference>
<dbReference type="GO" id="GO:0007018">
    <property type="term" value="P:microtubule-based movement"/>
    <property type="evidence" value="ECO:0007669"/>
    <property type="project" value="TreeGrafter"/>
</dbReference>
<keyword evidence="6 10" id="KW-0802">TPR repeat</keyword>
<dbReference type="InterPro" id="IPR056681">
    <property type="entry name" value="DUF7779"/>
</dbReference>
<evidence type="ECO:0000256" key="10">
    <source>
        <dbReference type="PROSITE-ProRule" id="PRU00339"/>
    </source>
</evidence>
<dbReference type="GO" id="GO:0019894">
    <property type="term" value="F:kinesin binding"/>
    <property type="evidence" value="ECO:0007669"/>
    <property type="project" value="TreeGrafter"/>
</dbReference>
<proteinExistence type="inferred from homology"/>
<dbReference type="NCBIfam" id="NF040586">
    <property type="entry name" value="FxSxx_TPR"/>
    <property type="match status" value="1"/>
</dbReference>
<dbReference type="SUPFAM" id="SSF48452">
    <property type="entry name" value="TPR-like"/>
    <property type="match status" value="2"/>
</dbReference>
<dbReference type="Pfam" id="PF25000">
    <property type="entry name" value="DUF7779"/>
    <property type="match status" value="1"/>
</dbReference>
<dbReference type="InterPro" id="IPR011990">
    <property type="entry name" value="TPR-like_helical_dom_sf"/>
</dbReference>
<dbReference type="Gene3D" id="3.40.50.10140">
    <property type="entry name" value="Toll/interleukin-1 receptor homology (TIR) domain"/>
    <property type="match status" value="1"/>
</dbReference>
<evidence type="ECO:0000256" key="1">
    <source>
        <dbReference type="ARBA" id="ARBA00004245"/>
    </source>
</evidence>
<evidence type="ECO:0000256" key="4">
    <source>
        <dbReference type="ARBA" id="ARBA00022701"/>
    </source>
</evidence>
<dbReference type="PROSITE" id="PS50104">
    <property type="entry name" value="TIR"/>
    <property type="match status" value="1"/>
</dbReference>
<dbReference type="SMART" id="SM00255">
    <property type="entry name" value="TIR"/>
    <property type="match status" value="1"/>
</dbReference>
<comment type="caution">
    <text evidence="12">The sequence shown here is derived from an EMBL/GenBank/DDBJ whole genome shotgun (WGS) entry which is preliminary data.</text>
</comment>
<feature type="repeat" description="TPR" evidence="10">
    <location>
        <begin position="679"/>
        <end position="712"/>
    </location>
</feature>
<protein>
    <submittedName>
        <fullName evidence="12">Toll/interleukin-1 receptor domain-containing protein</fullName>
    </submittedName>
</protein>
<dbReference type="GO" id="GO:0007165">
    <property type="term" value="P:signal transduction"/>
    <property type="evidence" value="ECO:0007669"/>
    <property type="project" value="InterPro"/>
</dbReference>
<gene>
    <name evidence="12" type="ORF">IPH26_03885</name>
</gene>
<comment type="subcellular location">
    <subcellularLocation>
        <location evidence="1">Cytoplasm</location>
        <location evidence="1">Cytoskeleton</location>
    </subcellularLocation>
</comment>
<dbReference type="GO" id="GO:0005737">
    <property type="term" value="C:cytoplasm"/>
    <property type="evidence" value="ECO:0007669"/>
    <property type="project" value="TreeGrafter"/>
</dbReference>
<comment type="similarity">
    <text evidence="2">Belongs to the kinesin light chain family.</text>
</comment>
<dbReference type="PRINTS" id="PR00364">
    <property type="entry name" value="DISEASERSIST"/>
</dbReference>
<dbReference type="GO" id="GO:0043531">
    <property type="term" value="F:ADP binding"/>
    <property type="evidence" value="ECO:0007669"/>
    <property type="project" value="InterPro"/>
</dbReference>
<dbReference type="InterPro" id="IPR000157">
    <property type="entry name" value="TIR_dom"/>
</dbReference>
<evidence type="ECO:0000256" key="6">
    <source>
        <dbReference type="ARBA" id="ARBA00022803"/>
    </source>
</evidence>
<dbReference type="SUPFAM" id="SSF52200">
    <property type="entry name" value="Toll/Interleukin receptor TIR domain"/>
    <property type="match status" value="1"/>
</dbReference>
<keyword evidence="9" id="KW-0206">Cytoskeleton</keyword>